<sequence length="161" mass="17293">MDTDASSPLHKVIDARQWDALCFLGRLMAVVHAAFIDAGFVLVSASSEKLHSPWLLPRSAAAPTPIPSLRYTVTELVHQRPTAHGAFASAAVARLLVLGDLVFLSSYLESSVERWPRQHGRSMDARAIAPLLLTGGLDDAARALESDAAGIKPPPRPHQTS</sequence>
<evidence type="ECO:0000313" key="1">
    <source>
        <dbReference type="EMBL" id="KAF8730846.1"/>
    </source>
</evidence>
<evidence type="ECO:0000313" key="2">
    <source>
        <dbReference type="Proteomes" id="UP000636709"/>
    </source>
</evidence>
<proteinExistence type="predicted"/>
<gene>
    <name evidence="1" type="ORF">HU200_016711</name>
</gene>
<keyword evidence="2" id="KW-1185">Reference proteome</keyword>
<comment type="caution">
    <text evidence="1">The sequence shown here is derived from an EMBL/GenBank/DDBJ whole genome shotgun (WGS) entry which is preliminary data.</text>
</comment>
<name>A0A835F8D1_9POAL</name>
<dbReference type="Proteomes" id="UP000636709">
    <property type="component" value="Unassembled WGS sequence"/>
</dbReference>
<dbReference type="OrthoDB" id="684434at2759"/>
<dbReference type="PANTHER" id="PTHR34791">
    <property type="entry name" value="OS02G0272100 PROTEIN"/>
    <property type="match status" value="1"/>
</dbReference>
<accession>A0A835F8D1</accession>
<reference evidence="1" key="1">
    <citation type="submission" date="2020-07" db="EMBL/GenBank/DDBJ databases">
        <title>Genome sequence and genetic diversity analysis of an under-domesticated orphan crop, white fonio (Digitaria exilis).</title>
        <authorList>
            <person name="Bennetzen J.L."/>
            <person name="Chen S."/>
            <person name="Ma X."/>
            <person name="Wang X."/>
            <person name="Yssel A.E.J."/>
            <person name="Chaluvadi S.R."/>
            <person name="Johnson M."/>
            <person name="Gangashetty P."/>
            <person name="Hamidou F."/>
            <person name="Sanogo M.D."/>
            <person name="Zwaenepoel A."/>
            <person name="Wallace J."/>
            <person name="Van De Peer Y."/>
            <person name="Van Deynze A."/>
        </authorList>
    </citation>
    <scope>NUCLEOTIDE SEQUENCE</scope>
    <source>
        <tissue evidence="1">Leaves</tissue>
    </source>
</reference>
<dbReference type="PANTHER" id="PTHR34791:SF1">
    <property type="entry name" value="OS02G0272100 PROTEIN"/>
    <property type="match status" value="1"/>
</dbReference>
<organism evidence="1 2">
    <name type="scientific">Digitaria exilis</name>
    <dbReference type="NCBI Taxonomy" id="1010633"/>
    <lineage>
        <taxon>Eukaryota</taxon>
        <taxon>Viridiplantae</taxon>
        <taxon>Streptophyta</taxon>
        <taxon>Embryophyta</taxon>
        <taxon>Tracheophyta</taxon>
        <taxon>Spermatophyta</taxon>
        <taxon>Magnoliopsida</taxon>
        <taxon>Liliopsida</taxon>
        <taxon>Poales</taxon>
        <taxon>Poaceae</taxon>
        <taxon>PACMAD clade</taxon>
        <taxon>Panicoideae</taxon>
        <taxon>Panicodae</taxon>
        <taxon>Paniceae</taxon>
        <taxon>Anthephorinae</taxon>
        <taxon>Digitaria</taxon>
    </lineage>
</organism>
<dbReference type="AlphaFoldDB" id="A0A835F8D1"/>
<dbReference type="EMBL" id="JACEFO010001613">
    <property type="protein sequence ID" value="KAF8730846.1"/>
    <property type="molecule type" value="Genomic_DNA"/>
</dbReference>
<protein>
    <submittedName>
        <fullName evidence="1">Uncharacterized protein</fullName>
    </submittedName>
</protein>